<gene>
    <name evidence="2" type="ORF">ACFPFM_17835</name>
</gene>
<dbReference type="InterPro" id="IPR036388">
    <property type="entry name" value="WH-like_DNA-bd_sf"/>
</dbReference>
<accession>A0ABV9XZ54</accession>
<feature type="region of interest" description="Disordered" evidence="1">
    <location>
        <begin position="24"/>
        <end position="62"/>
    </location>
</feature>
<dbReference type="RefSeq" id="WP_380646855.1">
    <property type="nucleotide sequence ID" value="NZ_BAAAKE010000020.1"/>
</dbReference>
<keyword evidence="3" id="KW-1185">Reference proteome</keyword>
<dbReference type="Proteomes" id="UP001595833">
    <property type="component" value="Unassembled WGS sequence"/>
</dbReference>
<dbReference type="Gene3D" id="1.10.10.10">
    <property type="entry name" value="Winged helix-like DNA-binding domain superfamily/Winged helix DNA-binding domain"/>
    <property type="match status" value="1"/>
</dbReference>
<dbReference type="EMBL" id="JBHSJB010000016">
    <property type="protein sequence ID" value="MFC5055609.1"/>
    <property type="molecule type" value="Genomic_DNA"/>
</dbReference>
<protein>
    <recommendedName>
        <fullName evidence="4">Transposase</fullName>
    </recommendedName>
</protein>
<proteinExistence type="predicted"/>
<feature type="compositionally biased region" description="Basic residues" evidence="1">
    <location>
        <begin position="26"/>
        <end position="48"/>
    </location>
</feature>
<evidence type="ECO:0000313" key="3">
    <source>
        <dbReference type="Proteomes" id="UP001595833"/>
    </source>
</evidence>
<organism evidence="2 3">
    <name type="scientific">Saccharothrix xinjiangensis</name>
    <dbReference type="NCBI Taxonomy" id="204798"/>
    <lineage>
        <taxon>Bacteria</taxon>
        <taxon>Bacillati</taxon>
        <taxon>Actinomycetota</taxon>
        <taxon>Actinomycetes</taxon>
        <taxon>Pseudonocardiales</taxon>
        <taxon>Pseudonocardiaceae</taxon>
        <taxon>Saccharothrix</taxon>
    </lineage>
</organism>
<reference evidence="3" key="1">
    <citation type="journal article" date="2019" name="Int. J. Syst. Evol. Microbiol.">
        <title>The Global Catalogue of Microorganisms (GCM) 10K type strain sequencing project: providing services to taxonomists for standard genome sequencing and annotation.</title>
        <authorList>
            <consortium name="The Broad Institute Genomics Platform"/>
            <consortium name="The Broad Institute Genome Sequencing Center for Infectious Disease"/>
            <person name="Wu L."/>
            <person name="Ma J."/>
        </authorList>
    </citation>
    <scope>NUCLEOTIDE SEQUENCE [LARGE SCALE GENOMIC DNA]</scope>
    <source>
        <strain evidence="3">KCTC 12848</strain>
    </source>
</reference>
<evidence type="ECO:0000313" key="2">
    <source>
        <dbReference type="EMBL" id="MFC5055609.1"/>
    </source>
</evidence>
<name>A0ABV9XZ54_9PSEU</name>
<evidence type="ECO:0000256" key="1">
    <source>
        <dbReference type="SAM" id="MobiDB-lite"/>
    </source>
</evidence>
<sequence>MVSSIAPKFGVTPGTLREWIRQAAAGRRHPPGRRRSGQACARIRRRGRAGASAPLTDNSLLY</sequence>
<evidence type="ECO:0008006" key="4">
    <source>
        <dbReference type="Google" id="ProtNLM"/>
    </source>
</evidence>
<comment type="caution">
    <text evidence="2">The sequence shown here is derived from an EMBL/GenBank/DDBJ whole genome shotgun (WGS) entry which is preliminary data.</text>
</comment>